<dbReference type="InterPro" id="IPR029034">
    <property type="entry name" value="Cystine-knot_cytokine"/>
</dbReference>
<keyword evidence="5 8" id="KW-0339">Growth factor</keyword>
<dbReference type="GO" id="GO:0005125">
    <property type="term" value="F:cytokine activity"/>
    <property type="evidence" value="ECO:0007669"/>
    <property type="project" value="TreeGrafter"/>
</dbReference>
<evidence type="ECO:0000259" key="9">
    <source>
        <dbReference type="PROSITE" id="PS51362"/>
    </source>
</evidence>
<evidence type="ECO:0000256" key="5">
    <source>
        <dbReference type="ARBA" id="ARBA00023030"/>
    </source>
</evidence>
<keyword evidence="11" id="KW-1185">Reference proteome</keyword>
<dbReference type="SMART" id="SM00204">
    <property type="entry name" value="TGFB"/>
    <property type="match status" value="1"/>
</dbReference>
<evidence type="ECO:0000313" key="11">
    <source>
        <dbReference type="Proteomes" id="UP000593567"/>
    </source>
</evidence>
<dbReference type="GO" id="GO:0008083">
    <property type="term" value="F:growth factor activity"/>
    <property type="evidence" value="ECO:0007669"/>
    <property type="project" value="UniProtKB-KW"/>
</dbReference>
<dbReference type="FunFam" id="2.10.90.10:FF:000001">
    <property type="entry name" value="Bone morphogenetic protein 4"/>
    <property type="match status" value="1"/>
</dbReference>
<dbReference type="SUPFAM" id="SSF57501">
    <property type="entry name" value="Cystine-knot cytokines"/>
    <property type="match status" value="1"/>
</dbReference>
<dbReference type="EMBL" id="VXIV02003343">
    <property type="protein sequence ID" value="KAF6018064.1"/>
    <property type="molecule type" value="Genomic_DNA"/>
</dbReference>
<evidence type="ECO:0000256" key="2">
    <source>
        <dbReference type="ARBA" id="ARBA00006656"/>
    </source>
</evidence>
<sequence>MKTGLPELCYLFSICYILTEKSSGNSVRSRAEIWGEELTGESEEGITTDAESELYKQTLLQYVFRTDAPTSSQLNHEGTDIPFVMNKLYELIADRDTGREKRSAPFDVDLIRGFQDYWENERRMQFWFNTSSVNETEDIIEAYFHIYKRRAIRPPNVPAGSHRVTVSLYKIIDEDTLYDSSGQVSAGATLIQRQQVSAYSSEWVIFKGDLKDLAKDWIRNPSTNKGLLVTATDPDENHVNGSHIDFVQRGEHPRNRQPVFVVYTDQERKKSNRLKRKSRTNIDFLVENFLNEDVRREQQIQEQCRVQFNSQQDSMEECTTIIMRQRRSLLNGGQTQVDQDDEEELEEVYDDDWEDDSTRQRRRLNDGDNLAIEATRRINSYCQKKPLYVSFRALGWGKWIVAPAGLNANYCDGQCPFPLTSTLTTSNHAVLQSVSNYYFPDKVKAPCCVPQKLQRMSILYHQNDKVVAMKNYDNIIVETCGCR</sequence>
<keyword evidence="6" id="KW-1015">Disulfide bond</keyword>
<dbReference type="GO" id="GO:0005615">
    <property type="term" value="C:extracellular space"/>
    <property type="evidence" value="ECO:0007669"/>
    <property type="project" value="TreeGrafter"/>
</dbReference>
<evidence type="ECO:0000313" key="10">
    <source>
        <dbReference type="EMBL" id="KAF6018064.1"/>
    </source>
</evidence>
<comment type="similarity">
    <text evidence="2 8">Belongs to the TGF-beta family.</text>
</comment>
<dbReference type="Gene3D" id="2.60.120.970">
    <property type="match status" value="1"/>
</dbReference>
<evidence type="ECO:0000256" key="6">
    <source>
        <dbReference type="ARBA" id="ARBA00023157"/>
    </source>
</evidence>
<comment type="subcellular location">
    <subcellularLocation>
        <location evidence="1">Secreted</location>
    </subcellularLocation>
</comment>
<organism evidence="10 11">
    <name type="scientific">Bugula neritina</name>
    <name type="common">Brown bryozoan</name>
    <name type="synonym">Sertularia neritina</name>
    <dbReference type="NCBI Taxonomy" id="10212"/>
    <lineage>
        <taxon>Eukaryota</taxon>
        <taxon>Metazoa</taxon>
        <taxon>Spiralia</taxon>
        <taxon>Lophotrochozoa</taxon>
        <taxon>Bryozoa</taxon>
        <taxon>Gymnolaemata</taxon>
        <taxon>Cheilostomatida</taxon>
        <taxon>Flustrina</taxon>
        <taxon>Buguloidea</taxon>
        <taxon>Bugulidae</taxon>
        <taxon>Bugula</taxon>
    </lineage>
</organism>
<evidence type="ECO:0000256" key="1">
    <source>
        <dbReference type="ARBA" id="ARBA00004613"/>
    </source>
</evidence>
<feature type="domain" description="TGF-beta family profile" evidence="9">
    <location>
        <begin position="359"/>
        <end position="483"/>
    </location>
</feature>
<dbReference type="CDD" id="cd13761">
    <property type="entry name" value="TGF_beta_BMP5_like"/>
    <property type="match status" value="1"/>
</dbReference>
<evidence type="ECO:0000256" key="8">
    <source>
        <dbReference type="RuleBase" id="RU000354"/>
    </source>
</evidence>
<keyword evidence="7" id="KW-0325">Glycoprotein</keyword>
<proteinExistence type="inferred from homology"/>
<name>A0A7J7IXD9_BUGNE</name>
<dbReference type="InterPro" id="IPR015615">
    <property type="entry name" value="TGF-beta-rel"/>
</dbReference>
<comment type="caution">
    <text evidence="10">The sequence shown here is derived from an EMBL/GenBank/DDBJ whole genome shotgun (WGS) entry which is preliminary data.</text>
</comment>
<evidence type="ECO:0000256" key="4">
    <source>
        <dbReference type="ARBA" id="ARBA00022729"/>
    </source>
</evidence>
<accession>A0A7J7IXD9</accession>
<dbReference type="Gene3D" id="2.10.90.10">
    <property type="entry name" value="Cystine-knot cytokines"/>
    <property type="match status" value="1"/>
</dbReference>
<dbReference type="InterPro" id="IPR001839">
    <property type="entry name" value="TGF-b_C"/>
</dbReference>
<dbReference type="Pfam" id="PF00688">
    <property type="entry name" value="TGFb_propeptide"/>
    <property type="match status" value="1"/>
</dbReference>
<dbReference type="AlphaFoldDB" id="A0A7J7IXD9"/>
<dbReference type="PROSITE" id="PS51362">
    <property type="entry name" value="TGF_BETA_2"/>
    <property type="match status" value="1"/>
</dbReference>
<dbReference type="Proteomes" id="UP000593567">
    <property type="component" value="Unassembled WGS sequence"/>
</dbReference>
<keyword evidence="4" id="KW-0732">Signal</keyword>
<evidence type="ECO:0000256" key="7">
    <source>
        <dbReference type="ARBA" id="ARBA00023180"/>
    </source>
</evidence>
<dbReference type="InterPro" id="IPR001111">
    <property type="entry name" value="TGF-b_propeptide"/>
</dbReference>
<dbReference type="OrthoDB" id="5987191at2759"/>
<dbReference type="PANTHER" id="PTHR11848:SF308">
    <property type="entry name" value="BMP-LIKE PROTEIN UNC-129"/>
    <property type="match status" value="1"/>
</dbReference>
<dbReference type="Pfam" id="PF00019">
    <property type="entry name" value="TGF_beta"/>
    <property type="match status" value="1"/>
</dbReference>
<keyword evidence="3" id="KW-0964">Secreted</keyword>
<reference evidence="10" key="1">
    <citation type="submission" date="2020-06" db="EMBL/GenBank/DDBJ databases">
        <title>Draft genome of Bugula neritina, a colonial animal packing powerful symbionts and potential medicines.</title>
        <authorList>
            <person name="Rayko M."/>
        </authorList>
    </citation>
    <scope>NUCLEOTIDE SEQUENCE [LARGE SCALE GENOMIC DNA]</scope>
    <source>
        <strain evidence="10">Kwan_BN1</strain>
    </source>
</reference>
<gene>
    <name evidence="10" type="ORF">EB796_023625</name>
</gene>
<evidence type="ECO:0000256" key="3">
    <source>
        <dbReference type="ARBA" id="ARBA00022525"/>
    </source>
</evidence>
<protein>
    <submittedName>
        <fullName evidence="10">Admp</fullName>
    </submittedName>
</protein>
<dbReference type="PANTHER" id="PTHR11848">
    <property type="entry name" value="TGF-BETA FAMILY"/>
    <property type="match status" value="1"/>
</dbReference>